<dbReference type="InterPro" id="IPR036691">
    <property type="entry name" value="Endo/exonu/phosph_ase_sf"/>
</dbReference>
<evidence type="ECO:0000313" key="1">
    <source>
        <dbReference type="EMBL" id="KAJ7730403.1"/>
    </source>
</evidence>
<dbReference type="AlphaFoldDB" id="A0AAD7HZ79"/>
<dbReference type="EMBL" id="JARKIB010000159">
    <property type="protein sequence ID" value="KAJ7730403.1"/>
    <property type="molecule type" value="Genomic_DNA"/>
</dbReference>
<gene>
    <name evidence="1" type="ORF">B0H16DRAFT_1207029</name>
</gene>
<dbReference type="Gene3D" id="3.60.10.10">
    <property type="entry name" value="Endonuclease/exonuclease/phosphatase"/>
    <property type="match status" value="1"/>
</dbReference>
<organism evidence="1 2">
    <name type="scientific">Mycena metata</name>
    <dbReference type="NCBI Taxonomy" id="1033252"/>
    <lineage>
        <taxon>Eukaryota</taxon>
        <taxon>Fungi</taxon>
        <taxon>Dikarya</taxon>
        <taxon>Basidiomycota</taxon>
        <taxon>Agaricomycotina</taxon>
        <taxon>Agaricomycetes</taxon>
        <taxon>Agaricomycetidae</taxon>
        <taxon>Agaricales</taxon>
        <taxon>Marasmiineae</taxon>
        <taxon>Mycenaceae</taxon>
        <taxon>Mycena</taxon>
    </lineage>
</organism>
<protein>
    <recommendedName>
        <fullName evidence="3">Endonuclease/exonuclease/phosphatase domain-containing protein</fullName>
    </recommendedName>
</protein>
<keyword evidence="2" id="KW-1185">Reference proteome</keyword>
<name>A0AAD7HZ79_9AGAR</name>
<comment type="caution">
    <text evidence="1">The sequence shown here is derived from an EMBL/GenBank/DDBJ whole genome shotgun (WGS) entry which is preliminary data.</text>
</comment>
<reference evidence="1" key="1">
    <citation type="submission" date="2023-03" db="EMBL/GenBank/DDBJ databases">
        <title>Massive genome expansion in bonnet fungi (Mycena s.s.) driven by repeated elements and novel gene families across ecological guilds.</title>
        <authorList>
            <consortium name="Lawrence Berkeley National Laboratory"/>
            <person name="Harder C.B."/>
            <person name="Miyauchi S."/>
            <person name="Viragh M."/>
            <person name="Kuo A."/>
            <person name="Thoen E."/>
            <person name="Andreopoulos B."/>
            <person name="Lu D."/>
            <person name="Skrede I."/>
            <person name="Drula E."/>
            <person name="Henrissat B."/>
            <person name="Morin E."/>
            <person name="Kohler A."/>
            <person name="Barry K."/>
            <person name="LaButti K."/>
            <person name="Morin E."/>
            <person name="Salamov A."/>
            <person name="Lipzen A."/>
            <person name="Mereny Z."/>
            <person name="Hegedus B."/>
            <person name="Baldrian P."/>
            <person name="Stursova M."/>
            <person name="Weitz H."/>
            <person name="Taylor A."/>
            <person name="Grigoriev I.V."/>
            <person name="Nagy L.G."/>
            <person name="Martin F."/>
            <person name="Kauserud H."/>
        </authorList>
    </citation>
    <scope>NUCLEOTIDE SEQUENCE</scope>
    <source>
        <strain evidence="1">CBHHK182m</strain>
    </source>
</reference>
<dbReference type="Proteomes" id="UP001215598">
    <property type="component" value="Unassembled WGS sequence"/>
</dbReference>
<sequence>LTLVSLPDIPTHLPSGNVIDLGWASPSLLWSIRDVKVEEEMGLGSDHLPITYVLDLDLEPVVSTQYNPKSMDTDKFLELLGKRLGGTVPEISTQEELDAAMQELAEALREAMEGSTRR</sequence>
<accession>A0AAD7HZ79</accession>
<feature type="non-terminal residue" evidence="1">
    <location>
        <position position="118"/>
    </location>
</feature>
<dbReference type="SUPFAM" id="SSF56219">
    <property type="entry name" value="DNase I-like"/>
    <property type="match status" value="1"/>
</dbReference>
<evidence type="ECO:0008006" key="3">
    <source>
        <dbReference type="Google" id="ProtNLM"/>
    </source>
</evidence>
<evidence type="ECO:0000313" key="2">
    <source>
        <dbReference type="Proteomes" id="UP001215598"/>
    </source>
</evidence>
<proteinExistence type="predicted"/>
<feature type="non-terminal residue" evidence="1">
    <location>
        <position position="1"/>
    </location>
</feature>